<dbReference type="InterPro" id="IPR036322">
    <property type="entry name" value="WD40_repeat_dom_sf"/>
</dbReference>
<dbReference type="SMART" id="SM00320">
    <property type="entry name" value="WD40"/>
    <property type="match status" value="4"/>
</dbReference>
<feature type="region of interest" description="Disordered" evidence="5">
    <location>
        <begin position="109"/>
        <end position="153"/>
    </location>
</feature>
<dbReference type="PANTHER" id="PTHR22846:SF2">
    <property type="entry name" value="F-BOX-LIKE_WD REPEAT-CONTAINING PROTEIN EBI"/>
    <property type="match status" value="1"/>
</dbReference>
<dbReference type="Gene3D" id="1.20.960.30">
    <property type="match status" value="1"/>
</dbReference>
<evidence type="ECO:0000313" key="6">
    <source>
        <dbReference type="EMBL" id="KAF2749195.1"/>
    </source>
</evidence>
<sequence length="586" mass="64013">MPAEPLSSNAVNYLVWRYLQEAGYGNAALQLSRCWNRNPDSLPFAKNVKEHELVNLLQDGLWFDKTQAEVTGTSPRYNFGDDPGPPYSIRDGNLLTLNQGIPAHQLVEKTNEGIPDPPPKKGKGRKKATKVNGVAPPPEPQLNGEPMDVDQNNHTHATNSVRAESEAVGSEVDSPTVVDLPISTLSIGVDTEIQTDPPARLAARSNFTAIREDGKEVNHTTWGTPDMPLLLATGKSILRLLHYPKSGPFPSGPPDHYDFDVPLRGQFSITASCWISPNELAVSAREELTNEVGEVMQKNQVLKLATSSDNTECQIISSTAGLVTALRYNTRSNLLLGISTDGEKGSVKIWQDSEEEATRQLSAWDSFTDKVIYDAVWLGEKSFAIAGDGVLNIYDIHDTLGCRQKLQTSVRWEVLRYDGQSGIMAAMGMEGGKSFMGVLNMADSTNLRVQEYPDEYFTDLNFRPGSWLPSHTLLATCATSGEVRIWNASQPFECVQRLTLADHGMANAISFSPDGRLLAAAGPGVVTVWNMEKTDEPVGIWRADEVKKGDWDPSVDGELMLGWDPDTAGGLRLSISLGNQIAVIPV</sequence>
<dbReference type="OrthoDB" id="1367865at2759"/>
<proteinExistence type="predicted"/>
<dbReference type="GO" id="GO:0006357">
    <property type="term" value="P:regulation of transcription by RNA polymerase II"/>
    <property type="evidence" value="ECO:0007669"/>
    <property type="project" value="TreeGrafter"/>
</dbReference>
<comment type="subcellular location">
    <subcellularLocation>
        <location evidence="1">Nucleus</location>
    </subcellularLocation>
</comment>
<dbReference type="InterPro" id="IPR001680">
    <property type="entry name" value="WD40_rpt"/>
</dbReference>
<dbReference type="SUPFAM" id="SSF50978">
    <property type="entry name" value="WD40 repeat-like"/>
    <property type="match status" value="1"/>
</dbReference>
<evidence type="ECO:0000256" key="5">
    <source>
        <dbReference type="SAM" id="MobiDB-lite"/>
    </source>
</evidence>
<reference evidence="6" key="1">
    <citation type="journal article" date="2020" name="Stud. Mycol.">
        <title>101 Dothideomycetes genomes: a test case for predicting lifestyles and emergence of pathogens.</title>
        <authorList>
            <person name="Haridas S."/>
            <person name="Albert R."/>
            <person name="Binder M."/>
            <person name="Bloem J."/>
            <person name="Labutti K."/>
            <person name="Salamov A."/>
            <person name="Andreopoulos B."/>
            <person name="Baker S."/>
            <person name="Barry K."/>
            <person name="Bills G."/>
            <person name="Bluhm B."/>
            <person name="Cannon C."/>
            <person name="Castanera R."/>
            <person name="Culley D."/>
            <person name="Daum C."/>
            <person name="Ezra D."/>
            <person name="Gonzalez J."/>
            <person name="Henrissat B."/>
            <person name="Kuo A."/>
            <person name="Liang C."/>
            <person name="Lipzen A."/>
            <person name="Lutzoni F."/>
            <person name="Magnuson J."/>
            <person name="Mondo S."/>
            <person name="Nolan M."/>
            <person name="Ohm R."/>
            <person name="Pangilinan J."/>
            <person name="Park H.-J."/>
            <person name="Ramirez L."/>
            <person name="Alfaro M."/>
            <person name="Sun H."/>
            <person name="Tritt A."/>
            <person name="Yoshinaga Y."/>
            <person name="Zwiers L.-H."/>
            <person name="Turgeon B."/>
            <person name="Goodwin S."/>
            <person name="Spatafora J."/>
            <person name="Crous P."/>
            <person name="Grigoriev I."/>
        </authorList>
    </citation>
    <scope>NUCLEOTIDE SEQUENCE</scope>
    <source>
        <strain evidence="6">CBS 119925</strain>
    </source>
</reference>
<keyword evidence="3" id="KW-0677">Repeat</keyword>
<keyword evidence="7" id="KW-1185">Reference proteome</keyword>
<dbReference type="AlphaFoldDB" id="A0A6A6VF25"/>
<evidence type="ECO:0000313" key="7">
    <source>
        <dbReference type="Proteomes" id="UP000799440"/>
    </source>
</evidence>
<evidence type="ECO:0000256" key="4">
    <source>
        <dbReference type="ARBA" id="ARBA00023242"/>
    </source>
</evidence>
<organism evidence="6 7">
    <name type="scientific">Sporormia fimetaria CBS 119925</name>
    <dbReference type="NCBI Taxonomy" id="1340428"/>
    <lineage>
        <taxon>Eukaryota</taxon>
        <taxon>Fungi</taxon>
        <taxon>Dikarya</taxon>
        <taxon>Ascomycota</taxon>
        <taxon>Pezizomycotina</taxon>
        <taxon>Dothideomycetes</taxon>
        <taxon>Pleosporomycetidae</taxon>
        <taxon>Pleosporales</taxon>
        <taxon>Sporormiaceae</taxon>
        <taxon>Sporormia</taxon>
    </lineage>
</organism>
<gene>
    <name evidence="6" type="ORF">M011DRAFT_475926</name>
</gene>
<evidence type="ECO:0000256" key="2">
    <source>
        <dbReference type="ARBA" id="ARBA00022574"/>
    </source>
</evidence>
<accession>A0A6A6VF25</accession>
<dbReference type="Proteomes" id="UP000799440">
    <property type="component" value="Unassembled WGS sequence"/>
</dbReference>
<feature type="compositionally biased region" description="Basic residues" evidence="5">
    <location>
        <begin position="120"/>
        <end position="129"/>
    </location>
</feature>
<dbReference type="InterPro" id="IPR015943">
    <property type="entry name" value="WD40/YVTN_repeat-like_dom_sf"/>
</dbReference>
<dbReference type="Pfam" id="PF08513">
    <property type="entry name" value="LisH"/>
    <property type="match status" value="1"/>
</dbReference>
<dbReference type="GO" id="GO:0003714">
    <property type="term" value="F:transcription corepressor activity"/>
    <property type="evidence" value="ECO:0007669"/>
    <property type="project" value="InterPro"/>
</dbReference>
<dbReference type="InterPro" id="IPR006594">
    <property type="entry name" value="LisH"/>
</dbReference>
<protein>
    <submittedName>
        <fullName evidence="6">Uncharacterized protein</fullName>
    </submittedName>
</protein>
<evidence type="ECO:0000256" key="1">
    <source>
        <dbReference type="ARBA" id="ARBA00004123"/>
    </source>
</evidence>
<keyword evidence="2" id="KW-0853">WD repeat</keyword>
<dbReference type="PANTHER" id="PTHR22846">
    <property type="entry name" value="WD40 REPEAT PROTEIN"/>
    <property type="match status" value="1"/>
</dbReference>
<dbReference type="GO" id="GO:0034967">
    <property type="term" value="C:Set3 complex"/>
    <property type="evidence" value="ECO:0007669"/>
    <property type="project" value="TreeGrafter"/>
</dbReference>
<dbReference type="Gene3D" id="2.130.10.10">
    <property type="entry name" value="YVTN repeat-like/Quinoprotein amine dehydrogenase"/>
    <property type="match status" value="1"/>
</dbReference>
<dbReference type="EMBL" id="MU006567">
    <property type="protein sequence ID" value="KAF2749195.1"/>
    <property type="molecule type" value="Genomic_DNA"/>
</dbReference>
<name>A0A6A6VF25_9PLEO</name>
<dbReference type="Pfam" id="PF00400">
    <property type="entry name" value="WD40"/>
    <property type="match status" value="1"/>
</dbReference>
<evidence type="ECO:0000256" key="3">
    <source>
        <dbReference type="ARBA" id="ARBA00022737"/>
    </source>
</evidence>
<keyword evidence="4" id="KW-0539">Nucleus</keyword>
<dbReference type="InterPro" id="IPR045183">
    <property type="entry name" value="Ebi-like"/>
</dbReference>